<keyword evidence="1" id="KW-0472">Membrane</keyword>
<keyword evidence="1" id="KW-1133">Transmembrane helix</keyword>
<name>A0A3D8GUK5_9BACI</name>
<organism evidence="2 3">
    <name type="scientific">Neobacillus piezotolerans</name>
    <dbReference type="NCBI Taxonomy" id="2259171"/>
    <lineage>
        <taxon>Bacteria</taxon>
        <taxon>Bacillati</taxon>
        <taxon>Bacillota</taxon>
        <taxon>Bacilli</taxon>
        <taxon>Bacillales</taxon>
        <taxon>Bacillaceae</taxon>
        <taxon>Neobacillus</taxon>
    </lineage>
</organism>
<proteinExistence type="predicted"/>
<evidence type="ECO:0008006" key="4">
    <source>
        <dbReference type="Google" id="ProtNLM"/>
    </source>
</evidence>
<reference evidence="2 3" key="1">
    <citation type="submission" date="2018-07" db="EMBL/GenBank/DDBJ databases">
        <title>Bacillus sp. YLB-04 draft genome sequence.</title>
        <authorList>
            <person name="Yu L."/>
            <person name="Tang X."/>
        </authorList>
    </citation>
    <scope>NUCLEOTIDE SEQUENCE [LARGE SCALE GENOMIC DNA]</scope>
    <source>
        <strain evidence="2 3">YLB-04</strain>
    </source>
</reference>
<keyword evidence="3" id="KW-1185">Reference proteome</keyword>
<accession>A0A3D8GUK5</accession>
<evidence type="ECO:0000256" key="1">
    <source>
        <dbReference type="SAM" id="Phobius"/>
    </source>
</evidence>
<feature type="transmembrane region" description="Helical" evidence="1">
    <location>
        <begin position="7"/>
        <end position="27"/>
    </location>
</feature>
<protein>
    <recommendedName>
        <fullName evidence="4">Tryptophan-rich sensory protein</fullName>
    </recommendedName>
</protein>
<dbReference type="AlphaFoldDB" id="A0A3D8GUK5"/>
<feature type="transmembrane region" description="Helical" evidence="1">
    <location>
        <begin position="65"/>
        <end position="89"/>
    </location>
</feature>
<evidence type="ECO:0000313" key="3">
    <source>
        <dbReference type="Proteomes" id="UP000257144"/>
    </source>
</evidence>
<comment type="caution">
    <text evidence="2">The sequence shown here is derived from an EMBL/GenBank/DDBJ whole genome shotgun (WGS) entry which is preliminary data.</text>
</comment>
<feature type="transmembrane region" description="Helical" evidence="1">
    <location>
        <begin position="39"/>
        <end position="58"/>
    </location>
</feature>
<dbReference type="EMBL" id="QNQT01000001">
    <property type="protein sequence ID" value="RDU38097.1"/>
    <property type="molecule type" value="Genomic_DNA"/>
</dbReference>
<keyword evidence="1" id="KW-0812">Transmembrane</keyword>
<evidence type="ECO:0000313" key="2">
    <source>
        <dbReference type="EMBL" id="RDU38097.1"/>
    </source>
</evidence>
<dbReference type="OrthoDB" id="2939096at2"/>
<sequence>MIKYLGIISFILTVVGLIFSIKFQSMAYWGPGGTFTWTWYWVGAFLSYFCLLMSIVCMNKAKNNIVLTAFNLIIILPSLLWTTFIIIAWQSGM</sequence>
<dbReference type="Proteomes" id="UP000257144">
    <property type="component" value="Unassembled WGS sequence"/>
</dbReference>
<gene>
    <name evidence="2" type="ORF">DRW41_00540</name>
</gene>